<protein>
    <submittedName>
        <fullName evidence="1">Uncharacterized protein</fullName>
    </submittedName>
</protein>
<comment type="caution">
    <text evidence="1">The sequence shown here is derived from an EMBL/GenBank/DDBJ whole genome shotgun (WGS) entry which is preliminary data.</text>
</comment>
<sequence length="724" mass="81843">MRHRSVRCCFIRSHAHIKLLPFPPPSTSRLLIHTSPISCRPFPSLPSSYPFAHNSCTLPAIRLTSAMDTSQYLHNANAIPNTALAEKPRISTNAAAWRHHQKPNRVITAAKELCPPLVNWRDIEAISTTLSSDSGASVVVELSRQGLNFLIYGQGVPLEEAIKVTNKWIENSQGKSGPSAGWAKQRAFIQNEWYENEVKLIEMERKMQFKRAPPEGEEFLHKVTVEWSDDLQVRGVTCRDAFGLQLEALDIIRTADEVYISLNSERGAKPAIDIVGHNLEGVQEAEQHLRNMVNKVKAKYYDCEPMYIIIDEAEGSKVAFKPAQDWPVPTSYLVPKLIVDLVMQGNDKRTSYQQALAEEQLVRMQHELRCCFEAIRFQRAAFEFSIRYGCFEVQPQAHRIALEGKTFDLDKFGRSLSTGVTMKPVVRRWFGDRQLENQLLGRLMNANHLLEPIASTGGGWSVGFTASSLQDVRPTLRGTWFLQEVGKRHTRQDIVVQIRWTEVQDNEGMYEKHAPQFFKLMPDQELPKDYLDINLVELVEGRAWHFGLEAMIAIPKAMVSPVMTSFANGIYLKKDLAKNINSTAAWVGWHDSPSIQILNGRLDRIYTFGIKETDYQVQAMAMWYRGSKQPGWGLKVQHKDWNMHLGQLETLPPGHSAEFGDSIKNFFPDTGGRISSRGDEPNVNVTANLMELLNMDEAAYKPASTGIRFLVKALAELSQVINGC</sequence>
<evidence type="ECO:0000313" key="2">
    <source>
        <dbReference type="Proteomes" id="UP000799536"/>
    </source>
</evidence>
<dbReference type="OrthoDB" id="4739136at2759"/>
<organism evidence="1 2">
    <name type="scientific">Delitschia confertaspora ATCC 74209</name>
    <dbReference type="NCBI Taxonomy" id="1513339"/>
    <lineage>
        <taxon>Eukaryota</taxon>
        <taxon>Fungi</taxon>
        <taxon>Dikarya</taxon>
        <taxon>Ascomycota</taxon>
        <taxon>Pezizomycotina</taxon>
        <taxon>Dothideomycetes</taxon>
        <taxon>Pleosporomycetidae</taxon>
        <taxon>Pleosporales</taxon>
        <taxon>Delitschiaceae</taxon>
        <taxon>Delitschia</taxon>
    </lineage>
</organism>
<evidence type="ECO:0000313" key="1">
    <source>
        <dbReference type="EMBL" id="KAF2202745.1"/>
    </source>
</evidence>
<gene>
    <name evidence="1" type="ORF">GQ43DRAFT_413115</name>
</gene>
<reference evidence="1" key="1">
    <citation type="journal article" date="2020" name="Stud. Mycol.">
        <title>101 Dothideomycetes genomes: a test case for predicting lifestyles and emergence of pathogens.</title>
        <authorList>
            <person name="Haridas S."/>
            <person name="Albert R."/>
            <person name="Binder M."/>
            <person name="Bloem J."/>
            <person name="Labutti K."/>
            <person name="Salamov A."/>
            <person name="Andreopoulos B."/>
            <person name="Baker S."/>
            <person name="Barry K."/>
            <person name="Bills G."/>
            <person name="Bluhm B."/>
            <person name="Cannon C."/>
            <person name="Castanera R."/>
            <person name="Culley D."/>
            <person name="Daum C."/>
            <person name="Ezra D."/>
            <person name="Gonzalez J."/>
            <person name="Henrissat B."/>
            <person name="Kuo A."/>
            <person name="Liang C."/>
            <person name="Lipzen A."/>
            <person name="Lutzoni F."/>
            <person name="Magnuson J."/>
            <person name="Mondo S."/>
            <person name="Nolan M."/>
            <person name="Ohm R."/>
            <person name="Pangilinan J."/>
            <person name="Park H.-J."/>
            <person name="Ramirez L."/>
            <person name="Alfaro M."/>
            <person name="Sun H."/>
            <person name="Tritt A."/>
            <person name="Yoshinaga Y."/>
            <person name="Zwiers L.-H."/>
            <person name="Turgeon B."/>
            <person name="Goodwin S."/>
            <person name="Spatafora J."/>
            <person name="Crous P."/>
            <person name="Grigoriev I."/>
        </authorList>
    </citation>
    <scope>NUCLEOTIDE SEQUENCE</scope>
    <source>
        <strain evidence="1">ATCC 74209</strain>
    </source>
</reference>
<dbReference type="EMBL" id="ML993926">
    <property type="protein sequence ID" value="KAF2202745.1"/>
    <property type="molecule type" value="Genomic_DNA"/>
</dbReference>
<dbReference type="Proteomes" id="UP000799536">
    <property type="component" value="Unassembled WGS sequence"/>
</dbReference>
<keyword evidence="2" id="KW-1185">Reference proteome</keyword>
<accession>A0A9P4N0C3</accession>
<dbReference type="AlphaFoldDB" id="A0A9P4N0C3"/>
<name>A0A9P4N0C3_9PLEO</name>
<proteinExistence type="predicted"/>